<dbReference type="GO" id="GO:0009739">
    <property type="term" value="P:response to gibberellin"/>
    <property type="evidence" value="ECO:0007669"/>
    <property type="project" value="TreeGrafter"/>
</dbReference>
<evidence type="ECO:0000256" key="1">
    <source>
        <dbReference type="ARBA" id="ARBA00004123"/>
    </source>
</evidence>
<keyword evidence="5" id="KW-0539">Nucleus</keyword>
<gene>
    <name evidence="9" type="ORF">OLEA9_A101141</name>
</gene>
<dbReference type="NCBIfam" id="TIGR01557">
    <property type="entry name" value="myb_SHAQKYF"/>
    <property type="match status" value="1"/>
</dbReference>
<comment type="caution">
    <text evidence="9">The sequence shown here is derived from an EMBL/GenBank/DDBJ whole genome shotgun (WGS) entry which is preliminary data.</text>
</comment>
<evidence type="ECO:0000259" key="8">
    <source>
        <dbReference type="PROSITE" id="PS51294"/>
    </source>
</evidence>
<dbReference type="GO" id="GO:0006355">
    <property type="term" value="P:regulation of DNA-templated transcription"/>
    <property type="evidence" value="ECO:0007669"/>
    <property type="project" value="UniProtKB-ARBA"/>
</dbReference>
<dbReference type="FunFam" id="1.10.10.60:FF:000009">
    <property type="entry name" value="transcription factor MYB1R1"/>
    <property type="match status" value="1"/>
</dbReference>
<feature type="compositionally biased region" description="Low complexity" evidence="6">
    <location>
        <begin position="94"/>
        <end position="104"/>
    </location>
</feature>
<dbReference type="InterPro" id="IPR001005">
    <property type="entry name" value="SANT/Myb"/>
</dbReference>
<name>A0A8S0PFH5_OLEEU</name>
<evidence type="ECO:0000259" key="7">
    <source>
        <dbReference type="PROSITE" id="PS50090"/>
    </source>
</evidence>
<keyword evidence="3" id="KW-0238">DNA-binding</keyword>
<evidence type="ECO:0000313" key="10">
    <source>
        <dbReference type="Proteomes" id="UP000594638"/>
    </source>
</evidence>
<keyword evidence="10" id="KW-1185">Reference proteome</keyword>
<evidence type="ECO:0000256" key="6">
    <source>
        <dbReference type="SAM" id="MobiDB-lite"/>
    </source>
</evidence>
<dbReference type="PROSITE" id="PS50090">
    <property type="entry name" value="MYB_LIKE"/>
    <property type="match status" value="1"/>
</dbReference>
<evidence type="ECO:0000256" key="4">
    <source>
        <dbReference type="ARBA" id="ARBA00023163"/>
    </source>
</evidence>
<feature type="domain" description="Myb-like" evidence="7">
    <location>
        <begin position="124"/>
        <end position="176"/>
    </location>
</feature>
<dbReference type="Pfam" id="PF00249">
    <property type="entry name" value="Myb_DNA-binding"/>
    <property type="match status" value="1"/>
</dbReference>
<organism evidence="9 10">
    <name type="scientific">Olea europaea subsp. europaea</name>
    <dbReference type="NCBI Taxonomy" id="158383"/>
    <lineage>
        <taxon>Eukaryota</taxon>
        <taxon>Viridiplantae</taxon>
        <taxon>Streptophyta</taxon>
        <taxon>Embryophyta</taxon>
        <taxon>Tracheophyta</taxon>
        <taxon>Spermatophyta</taxon>
        <taxon>Magnoliopsida</taxon>
        <taxon>eudicotyledons</taxon>
        <taxon>Gunneridae</taxon>
        <taxon>Pentapetalae</taxon>
        <taxon>asterids</taxon>
        <taxon>lamiids</taxon>
        <taxon>Lamiales</taxon>
        <taxon>Oleaceae</taxon>
        <taxon>Oleeae</taxon>
        <taxon>Olea</taxon>
    </lineage>
</organism>
<dbReference type="CDD" id="cd00167">
    <property type="entry name" value="SANT"/>
    <property type="match status" value="1"/>
</dbReference>
<evidence type="ECO:0000256" key="3">
    <source>
        <dbReference type="ARBA" id="ARBA00023125"/>
    </source>
</evidence>
<dbReference type="GO" id="GO:0080033">
    <property type="term" value="P:response to nitrite"/>
    <property type="evidence" value="ECO:0007669"/>
    <property type="project" value="EnsemblPlants"/>
</dbReference>
<protein>
    <submittedName>
        <fullName evidence="9">Transcription factor MYB1R1</fullName>
    </submittedName>
</protein>
<evidence type="ECO:0000256" key="2">
    <source>
        <dbReference type="ARBA" id="ARBA00023015"/>
    </source>
</evidence>
<dbReference type="AlphaFoldDB" id="A0A8S0PFH5"/>
<dbReference type="PANTHER" id="PTHR44191">
    <property type="entry name" value="TRANSCRIPTION FACTOR KUA1"/>
    <property type="match status" value="1"/>
</dbReference>
<sequence>MHIHYITVYIINQIWIEWKMKRKCSCCNADGHNSRTCPVRTGKEIDGGGGSGGCGDGDGGPDGGGFTLFGVRLIDGSYIKKSFSMGNLANYHSSSSSAAAPDSPDGYHSDGPRGASASAALPPAQKRKGVPWTHEEHQQFLLGLQRFGKGEWRHISRNFVPSKTPTQVASHAQKFFNRHCNSATRGKRRSSLFDMVLDTAKNSSSTPALFSIPPQAAGTDNKQLMLLSSQVAETNRSVPSLDLSLKPAFSPLPIQPWPPNSASLENGGVAVSDHQNFKTIPVNLKEAVNVEGLMGMSQLSLGTAGSGNIKELPLSLGLPGEI</sequence>
<evidence type="ECO:0000256" key="5">
    <source>
        <dbReference type="ARBA" id="ARBA00023242"/>
    </source>
</evidence>
<keyword evidence="2" id="KW-0805">Transcription regulation</keyword>
<dbReference type="PROSITE" id="PS51294">
    <property type="entry name" value="HTH_MYB"/>
    <property type="match status" value="1"/>
</dbReference>
<dbReference type="EMBL" id="CACTIH010000064">
    <property type="protein sequence ID" value="CAA2946669.1"/>
    <property type="molecule type" value="Genomic_DNA"/>
</dbReference>
<dbReference type="Gramene" id="OE9A101141T1">
    <property type="protein sequence ID" value="OE9A101141C1"/>
    <property type="gene ID" value="OE9A101141"/>
</dbReference>
<keyword evidence="4" id="KW-0804">Transcription</keyword>
<reference evidence="9 10" key="1">
    <citation type="submission" date="2019-12" db="EMBL/GenBank/DDBJ databases">
        <authorList>
            <person name="Alioto T."/>
            <person name="Alioto T."/>
            <person name="Gomez Garrido J."/>
        </authorList>
    </citation>
    <scope>NUCLEOTIDE SEQUENCE [LARGE SCALE GENOMIC DNA]</scope>
</reference>
<dbReference type="InterPro" id="IPR009057">
    <property type="entry name" value="Homeodomain-like_sf"/>
</dbReference>
<dbReference type="PANTHER" id="PTHR44191:SF4">
    <property type="entry name" value="OS01G0187900 PROTEIN"/>
    <property type="match status" value="1"/>
</dbReference>
<evidence type="ECO:0000313" key="9">
    <source>
        <dbReference type="EMBL" id="CAA2946669.1"/>
    </source>
</evidence>
<dbReference type="SUPFAM" id="SSF46689">
    <property type="entry name" value="Homeodomain-like"/>
    <property type="match status" value="1"/>
</dbReference>
<feature type="region of interest" description="Disordered" evidence="6">
    <location>
        <begin position="94"/>
        <end position="133"/>
    </location>
</feature>
<dbReference type="InterPro" id="IPR006447">
    <property type="entry name" value="Myb_dom_plants"/>
</dbReference>
<dbReference type="Gene3D" id="1.10.10.60">
    <property type="entry name" value="Homeodomain-like"/>
    <property type="match status" value="1"/>
</dbReference>
<dbReference type="GO" id="GO:0000987">
    <property type="term" value="F:cis-regulatory region sequence-specific DNA binding"/>
    <property type="evidence" value="ECO:0007669"/>
    <property type="project" value="EnsemblPlants"/>
</dbReference>
<dbReference type="OrthoDB" id="118550at2759"/>
<dbReference type="SMART" id="SM00717">
    <property type="entry name" value="SANT"/>
    <property type="match status" value="1"/>
</dbReference>
<dbReference type="Proteomes" id="UP000594638">
    <property type="component" value="Unassembled WGS sequence"/>
</dbReference>
<feature type="domain" description="HTH myb-type" evidence="8">
    <location>
        <begin position="124"/>
        <end position="180"/>
    </location>
</feature>
<comment type="subcellular location">
    <subcellularLocation>
        <location evidence="1">Nucleus</location>
    </subcellularLocation>
</comment>
<dbReference type="GO" id="GO:0009723">
    <property type="term" value="P:response to ethylene"/>
    <property type="evidence" value="ECO:0007669"/>
    <property type="project" value="TreeGrafter"/>
</dbReference>
<dbReference type="GO" id="GO:0005634">
    <property type="term" value="C:nucleus"/>
    <property type="evidence" value="ECO:0007669"/>
    <property type="project" value="UniProtKB-SubCell"/>
</dbReference>
<proteinExistence type="predicted"/>
<accession>A0A8S0PFH5</accession>
<dbReference type="InterPro" id="IPR052245">
    <property type="entry name" value="Plant_Stress_Dev_TF"/>
</dbReference>
<dbReference type="InterPro" id="IPR017930">
    <property type="entry name" value="Myb_dom"/>
</dbReference>